<evidence type="ECO:0000256" key="1">
    <source>
        <dbReference type="SAM" id="MobiDB-lite"/>
    </source>
</evidence>
<evidence type="ECO:0000313" key="2">
    <source>
        <dbReference type="EMBL" id="MDW9257372.1"/>
    </source>
</evidence>
<reference evidence="2" key="1">
    <citation type="submission" date="2018-08" db="EMBL/GenBank/DDBJ databases">
        <title>Identification of Burkholderia cepacia strains that express a Burkholderia pseudomallei-like capsular polysaccharide.</title>
        <authorList>
            <person name="Burtnick M.N."/>
            <person name="Vongsouvath M."/>
            <person name="Newton P."/>
            <person name="Wuthiekanun V."/>
            <person name="Limmathurotsakul D."/>
            <person name="Brett P.J."/>
            <person name="Chantratita N."/>
            <person name="Dance D.A."/>
        </authorList>
    </citation>
    <scope>NUCLEOTIDE SEQUENCE</scope>
    <source>
        <strain evidence="2">SBXCC001</strain>
    </source>
</reference>
<name>A0AAW9D6K7_BURTH</name>
<gene>
    <name evidence="2" type="ORF">C7S16_3610</name>
</gene>
<feature type="compositionally biased region" description="Basic residues" evidence="1">
    <location>
        <begin position="74"/>
        <end position="85"/>
    </location>
</feature>
<proteinExistence type="predicted"/>
<feature type="region of interest" description="Disordered" evidence="1">
    <location>
        <begin position="1"/>
        <end position="85"/>
    </location>
</feature>
<feature type="compositionally biased region" description="Basic and acidic residues" evidence="1">
    <location>
        <begin position="20"/>
        <end position="36"/>
    </location>
</feature>
<comment type="caution">
    <text evidence="2">The sequence shown here is derived from an EMBL/GenBank/DDBJ whole genome shotgun (WGS) entry which is preliminary data.</text>
</comment>
<sequence>MAGIVGAEWSSRGIAGSACDGRRATGDGRRSGEGARGRPRFFVTARRAASAGRLQQEQQKGACDAHAQGSATARRTRPAPIHRRT</sequence>
<accession>A0AAW9D6K7</accession>
<dbReference type="EMBL" id="QXCT01000002">
    <property type="protein sequence ID" value="MDW9257372.1"/>
    <property type="molecule type" value="Genomic_DNA"/>
</dbReference>
<organism evidence="2 3">
    <name type="scientific">Burkholderia thailandensis</name>
    <dbReference type="NCBI Taxonomy" id="57975"/>
    <lineage>
        <taxon>Bacteria</taxon>
        <taxon>Pseudomonadati</taxon>
        <taxon>Pseudomonadota</taxon>
        <taxon>Betaproteobacteria</taxon>
        <taxon>Burkholderiales</taxon>
        <taxon>Burkholderiaceae</taxon>
        <taxon>Burkholderia</taxon>
        <taxon>pseudomallei group</taxon>
    </lineage>
</organism>
<dbReference type="AlphaFoldDB" id="A0AAW9D6K7"/>
<evidence type="ECO:0000313" key="3">
    <source>
        <dbReference type="Proteomes" id="UP001272137"/>
    </source>
</evidence>
<protein>
    <submittedName>
        <fullName evidence="2">Amino acid uptake ABC transporter, periplasmic amino acid-binding domain protein</fullName>
    </submittedName>
</protein>
<dbReference type="Proteomes" id="UP001272137">
    <property type="component" value="Unassembled WGS sequence"/>
</dbReference>